<dbReference type="GO" id="GO:0015888">
    <property type="term" value="P:thiamine transport"/>
    <property type="evidence" value="ECO:0007669"/>
    <property type="project" value="TreeGrafter"/>
</dbReference>
<accession>A0A2V3A407</accession>
<dbReference type="InterPro" id="IPR001188">
    <property type="entry name" value="Sperm_putr-bd"/>
</dbReference>
<evidence type="ECO:0000313" key="4">
    <source>
        <dbReference type="Proteomes" id="UP000247150"/>
    </source>
</evidence>
<feature type="chain" id="PRO_5039692158" evidence="2">
    <location>
        <begin position="19"/>
        <end position="352"/>
    </location>
</feature>
<keyword evidence="1 2" id="KW-0732">Signal</keyword>
<dbReference type="CDD" id="cd13589">
    <property type="entry name" value="PBP2_polyamine_RpCGA009"/>
    <property type="match status" value="1"/>
</dbReference>
<dbReference type="Pfam" id="PF13343">
    <property type="entry name" value="SBP_bac_6"/>
    <property type="match status" value="1"/>
</dbReference>
<dbReference type="GO" id="GO:0030975">
    <property type="term" value="F:thiamine binding"/>
    <property type="evidence" value="ECO:0007669"/>
    <property type="project" value="TreeGrafter"/>
</dbReference>
<gene>
    <name evidence="3" type="ORF">DFO73_102324</name>
</gene>
<feature type="signal peptide" evidence="2">
    <location>
        <begin position="1"/>
        <end position="18"/>
    </location>
</feature>
<dbReference type="RefSeq" id="WP_110063856.1">
    <property type="nucleotide sequence ID" value="NZ_QGTW01000002.1"/>
</dbReference>
<dbReference type="PANTHER" id="PTHR30006">
    <property type="entry name" value="THIAMINE-BINDING PERIPLASMIC PROTEIN-RELATED"/>
    <property type="match status" value="1"/>
</dbReference>
<evidence type="ECO:0000256" key="2">
    <source>
        <dbReference type="SAM" id="SignalP"/>
    </source>
</evidence>
<dbReference type="GO" id="GO:0030288">
    <property type="term" value="C:outer membrane-bounded periplasmic space"/>
    <property type="evidence" value="ECO:0007669"/>
    <property type="project" value="TreeGrafter"/>
</dbReference>
<dbReference type="AlphaFoldDB" id="A0A2V3A407"/>
<name>A0A2V3A407_9BACI</name>
<dbReference type="GO" id="GO:0015846">
    <property type="term" value="P:polyamine transport"/>
    <property type="evidence" value="ECO:0007669"/>
    <property type="project" value="InterPro"/>
</dbReference>
<dbReference type="GO" id="GO:0030976">
    <property type="term" value="F:thiamine pyrophosphate binding"/>
    <property type="evidence" value="ECO:0007669"/>
    <property type="project" value="TreeGrafter"/>
</dbReference>
<reference evidence="3 4" key="1">
    <citation type="submission" date="2018-05" db="EMBL/GenBank/DDBJ databases">
        <title>Freshwater and sediment microbial communities from various areas in North America, analyzing microbe dynamics in response to fracking.</title>
        <authorList>
            <person name="Lamendella R."/>
        </authorList>
    </citation>
    <scope>NUCLEOTIDE SEQUENCE [LARGE SCALE GENOMIC DNA]</scope>
    <source>
        <strain evidence="3 4">15_TX</strain>
    </source>
</reference>
<dbReference type="Gene3D" id="3.40.190.10">
    <property type="entry name" value="Periplasmic binding protein-like II"/>
    <property type="match status" value="2"/>
</dbReference>
<dbReference type="PROSITE" id="PS51257">
    <property type="entry name" value="PROKAR_LIPOPROTEIN"/>
    <property type="match status" value="1"/>
</dbReference>
<sequence>MKKWLTVLLLSFVSLILAACSGGDEKDTAENGEAPKELVVSTWGFAEDFFREEVYKPFEEEHNVKIVTEIGNNADRLNKVRMGNSEVDVIFLSDYYAQQGINDELFEKVDRSKLTNVDKIYDTAKAPLGEEYGPAYTIAQFGIAYNSDEVKQPITSWKDLWNPELKSKITIPAITSTSGPMFLDAASKVSGSTEFNEDKAFAQMKEIMPNVVKEYSQTSEFVNMFSQGEIAAGPIMEMYFASLQEAVPNAKFVSPEEGGYAVMNTVNVVKGTNQKDLAEEFINYILSKEVQEKSAKNKVDSPVNTEVELTEEEAKGLTYGEDVVKTLHTLDMKMVNENTKTWIDRWNRELIK</sequence>
<organism evidence="3 4">
    <name type="scientific">Cytobacillus oceanisediminis</name>
    <dbReference type="NCBI Taxonomy" id="665099"/>
    <lineage>
        <taxon>Bacteria</taxon>
        <taxon>Bacillati</taxon>
        <taxon>Bacillota</taxon>
        <taxon>Bacilli</taxon>
        <taxon>Bacillales</taxon>
        <taxon>Bacillaceae</taxon>
        <taxon>Cytobacillus</taxon>
    </lineage>
</organism>
<dbReference type="OrthoDB" id="9769319at2"/>
<dbReference type="Proteomes" id="UP000247150">
    <property type="component" value="Unassembled WGS sequence"/>
</dbReference>
<comment type="caution">
    <text evidence="3">The sequence shown here is derived from an EMBL/GenBank/DDBJ whole genome shotgun (WGS) entry which is preliminary data.</text>
</comment>
<dbReference type="GO" id="GO:0019808">
    <property type="term" value="F:polyamine binding"/>
    <property type="evidence" value="ECO:0007669"/>
    <property type="project" value="InterPro"/>
</dbReference>
<dbReference type="EMBL" id="QGTW01000002">
    <property type="protein sequence ID" value="PWW31328.1"/>
    <property type="molecule type" value="Genomic_DNA"/>
</dbReference>
<dbReference type="PRINTS" id="PR00909">
    <property type="entry name" value="SPERMDNBNDNG"/>
</dbReference>
<proteinExistence type="predicted"/>
<evidence type="ECO:0000256" key="1">
    <source>
        <dbReference type="ARBA" id="ARBA00022729"/>
    </source>
</evidence>
<dbReference type="PANTHER" id="PTHR30006:SF2">
    <property type="entry name" value="ABC TRANSPORTER SUBSTRATE-BINDING PROTEIN"/>
    <property type="match status" value="1"/>
</dbReference>
<dbReference type="SUPFAM" id="SSF53850">
    <property type="entry name" value="Periplasmic binding protein-like II"/>
    <property type="match status" value="1"/>
</dbReference>
<protein>
    <submittedName>
        <fullName evidence="3">Putative spermidine/putrescine transport system substrate-binding protein</fullName>
    </submittedName>
</protein>
<evidence type="ECO:0000313" key="3">
    <source>
        <dbReference type="EMBL" id="PWW31328.1"/>
    </source>
</evidence>